<organism evidence="4 5">
    <name type="scientific">Zoogloea dura</name>
    <dbReference type="NCBI Taxonomy" id="2728840"/>
    <lineage>
        <taxon>Bacteria</taxon>
        <taxon>Pseudomonadati</taxon>
        <taxon>Pseudomonadota</taxon>
        <taxon>Betaproteobacteria</taxon>
        <taxon>Rhodocyclales</taxon>
        <taxon>Zoogloeaceae</taxon>
        <taxon>Zoogloea</taxon>
    </lineage>
</organism>
<feature type="domain" description="MmgE/PrpD C-terminal" evidence="3">
    <location>
        <begin position="267"/>
        <end position="439"/>
    </location>
</feature>
<dbReference type="InterPro" id="IPR045336">
    <property type="entry name" value="MmgE_PrpD_N"/>
</dbReference>
<dbReference type="InterPro" id="IPR005656">
    <property type="entry name" value="MmgE_PrpD"/>
</dbReference>
<dbReference type="InterPro" id="IPR045337">
    <property type="entry name" value="MmgE_PrpD_C"/>
</dbReference>
<evidence type="ECO:0000259" key="3">
    <source>
        <dbReference type="Pfam" id="PF19305"/>
    </source>
</evidence>
<proteinExistence type="inferred from homology"/>
<dbReference type="PANTHER" id="PTHR16943:SF8">
    <property type="entry name" value="2-METHYLCITRATE DEHYDRATASE"/>
    <property type="match status" value="1"/>
</dbReference>
<name>A0A848G8Z1_9RHOO</name>
<dbReference type="RefSeq" id="WP_169147323.1">
    <property type="nucleotide sequence ID" value="NZ_JABBGA010000018.1"/>
</dbReference>
<comment type="caution">
    <text evidence="4">The sequence shown here is derived from an EMBL/GenBank/DDBJ whole genome shotgun (WGS) entry which is preliminary data.</text>
</comment>
<comment type="similarity">
    <text evidence="1">Belongs to the PrpD family.</text>
</comment>
<protein>
    <submittedName>
        <fullName evidence="4">MmgE/PrpD family protein</fullName>
    </submittedName>
</protein>
<keyword evidence="5" id="KW-1185">Reference proteome</keyword>
<dbReference type="Proteomes" id="UP000580043">
    <property type="component" value="Unassembled WGS sequence"/>
</dbReference>
<dbReference type="Gene3D" id="1.10.4100.10">
    <property type="entry name" value="2-methylcitrate dehydratase PrpD"/>
    <property type="match status" value="1"/>
</dbReference>
<evidence type="ECO:0000313" key="5">
    <source>
        <dbReference type="Proteomes" id="UP000580043"/>
    </source>
</evidence>
<dbReference type="Gene3D" id="3.30.1330.120">
    <property type="entry name" value="2-methylcitrate dehydratase PrpD"/>
    <property type="match status" value="1"/>
</dbReference>
<dbReference type="Pfam" id="PF19305">
    <property type="entry name" value="MmgE_PrpD_C"/>
    <property type="match status" value="1"/>
</dbReference>
<gene>
    <name evidence="4" type="ORF">HHL15_18705</name>
</gene>
<dbReference type="InterPro" id="IPR042183">
    <property type="entry name" value="MmgE/PrpD_sf_1"/>
</dbReference>
<feature type="domain" description="MmgE/PrpD N-terminal" evidence="2">
    <location>
        <begin position="7"/>
        <end position="239"/>
    </location>
</feature>
<dbReference type="AlphaFoldDB" id="A0A848G8Z1"/>
<evidence type="ECO:0000259" key="2">
    <source>
        <dbReference type="Pfam" id="PF03972"/>
    </source>
</evidence>
<dbReference type="Pfam" id="PF03972">
    <property type="entry name" value="MmgE_PrpD_N"/>
    <property type="match status" value="1"/>
</dbReference>
<evidence type="ECO:0000313" key="4">
    <source>
        <dbReference type="EMBL" id="NML27790.1"/>
    </source>
</evidence>
<dbReference type="SUPFAM" id="SSF103378">
    <property type="entry name" value="2-methylcitrate dehydratase PrpD"/>
    <property type="match status" value="1"/>
</dbReference>
<dbReference type="InterPro" id="IPR036148">
    <property type="entry name" value="MmgE/PrpD_sf"/>
</dbReference>
<accession>A0A848G8Z1</accession>
<dbReference type="PANTHER" id="PTHR16943">
    <property type="entry name" value="2-METHYLCITRATE DEHYDRATASE-RELATED"/>
    <property type="match status" value="1"/>
</dbReference>
<evidence type="ECO:0000256" key="1">
    <source>
        <dbReference type="ARBA" id="ARBA00006174"/>
    </source>
</evidence>
<reference evidence="4 5" key="1">
    <citation type="submission" date="2020-04" db="EMBL/GenBank/DDBJ databases">
        <title>Zoogloea sp. G-4-1-14 isolated from soil.</title>
        <authorList>
            <person name="Dahal R.H."/>
        </authorList>
    </citation>
    <scope>NUCLEOTIDE SEQUENCE [LARGE SCALE GENOMIC DNA]</scope>
    <source>
        <strain evidence="4 5">G-4-1-14</strain>
    </source>
</reference>
<dbReference type="EMBL" id="JABBGA010000018">
    <property type="protein sequence ID" value="NML27790.1"/>
    <property type="molecule type" value="Genomic_DNA"/>
</dbReference>
<dbReference type="InterPro" id="IPR042188">
    <property type="entry name" value="MmgE/PrpD_sf_2"/>
</dbReference>
<sequence length="465" mass="49835">MDTTSRAIAEYAVSMQRAPLPAGSADAVTRHLIDSVACAFGALESRPAQVARAIAGTATSSAGASVFGLAQPTTPEYAAFANTVMIRYLDYNDTGNGGHPSDMMSAVLALGEARGAGGSQVIRAVHAAYETYAAVRRGGLYGNLLRDKHVDQIYAILGAVAGAGVMLELSLEQMGHAIALALTPSIPMRVTRTGLISDWKGCATAHGTMNAVFAARLAGQGLTGPDRPFEGLAGFYEMFGLAPLDLTTLGQPRNGRSALQSTGLKYYPADYNGQGPIALTLALRNEARLDEIDQIVVSVHWGGWHAIGGGAGDRDQKWDPQTREVADHSMAYLVAAALVDGDLNVDSFSESRLADPALRPLMQKIVVRDDPELTREHAGELPRWPSRVEFVLKDGRRLGRSAGPPKGHPLNPMDDRELKAKFWRMSDRVLNREQGQAWLDTLWALPALADIRSLTNLYRSLPVAA</sequence>
<dbReference type="GO" id="GO:0016829">
    <property type="term" value="F:lyase activity"/>
    <property type="evidence" value="ECO:0007669"/>
    <property type="project" value="InterPro"/>
</dbReference>